<keyword evidence="1" id="KW-0966">Cell projection</keyword>
<proteinExistence type="predicted"/>
<dbReference type="PANTHER" id="PTHR37166:SF1">
    <property type="entry name" value="PROTEIN FLAG"/>
    <property type="match status" value="1"/>
</dbReference>
<dbReference type="OrthoDB" id="8565152at2"/>
<accession>D7DQ08</accession>
<protein>
    <submittedName>
        <fullName evidence="1">Flagellar protein FlaG protein</fullName>
    </submittedName>
</protein>
<dbReference type="RefSeq" id="WP_013147695.1">
    <property type="nucleotide sequence ID" value="NC_014207.1"/>
</dbReference>
<reference evidence="1 2" key="2">
    <citation type="journal article" date="2011" name="J. Bacteriol.">
        <title>Genomes of three methylotrophs from a single niche uncover genetic and metabolic divergence of Methylophilaceae.</title>
        <authorList>
            <person name="Lapidus A."/>
            <person name="Clum A."/>
            <person name="Labutti K."/>
            <person name="Kaluzhnaya M.G."/>
            <person name="Lim S."/>
            <person name="Beck D.A."/>
            <person name="Glavina Del Rio T."/>
            <person name="Nolan M."/>
            <person name="Mavromatis K."/>
            <person name="Huntemann M."/>
            <person name="Lucas S."/>
            <person name="Lidstrom M.E."/>
            <person name="Ivanova N."/>
            <person name="Chistoserdova L."/>
        </authorList>
    </citation>
    <scope>NUCLEOTIDE SEQUENCE [LARGE SCALE GENOMIC DNA]</scope>
    <source>
        <strain evidence="1 2">301</strain>
    </source>
</reference>
<name>D7DQ08_METV0</name>
<dbReference type="Proteomes" id="UP000000383">
    <property type="component" value="Chromosome"/>
</dbReference>
<dbReference type="EMBL" id="CP002056">
    <property type="protein sequence ID" value="ADI29379.1"/>
    <property type="molecule type" value="Genomic_DNA"/>
</dbReference>
<sequence length="127" mass="13646">MFNSSIDSYGSGRQLAAVQSASVQIAIDKTTSPSGLKPVVAAENAKGDVKPFVDKTDLETAVKKLNDLVAPALQTVQFSLDAQSERMVVKVVDTATKQVLRQIPNEEVLAMSKTLDKLQGLMIRQTA</sequence>
<dbReference type="STRING" id="666681.M301_0995"/>
<evidence type="ECO:0000313" key="2">
    <source>
        <dbReference type="Proteomes" id="UP000000383"/>
    </source>
</evidence>
<dbReference type="InterPro" id="IPR005186">
    <property type="entry name" value="FlaG"/>
</dbReference>
<keyword evidence="1" id="KW-0969">Cilium</keyword>
<dbReference type="KEGG" id="meh:M301_0995"/>
<dbReference type="eggNOG" id="COG1334">
    <property type="taxonomic scope" value="Bacteria"/>
</dbReference>
<dbReference type="SUPFAM" id="SSF160214">
    <property type="entry name" value="FlaG-like"/>
    <property type="match status" value="1"/>
</dbReference>
<reference evidence="2" key="1">
    <citation type="submission" date="2010-05" db="EMBL/GenBank/DDBJ databases">
        <title>Complete sequence of Methylotenera sp. 301.</title>
        <authorList>
            <person name="Lucas S."/>
            <person name="Copeland A."/>
            <person name="Lapidus A."/>
            <person name="Cheng J.-F."/>
            <person name="Bruce D."/>
            <person name="Goodwin L."/>
            <person name="Pitluck S."/>
            <person name="Clum A."/>
            <person name="Land M."/>
            <person name="Hauser L."/>
            <person name="Kyrpides N."/>
            <person name="Ivanova N."/>
            <person name="Chistoservova L."/>
            <person name="Kalyuzhnaya M."/>
            <person name="Woyke T."/>
        </authorList>
    </citation>
    <scope>NUCLEOTIDE SEQUENCE [LARGE SCALE GENOMIC DNA]</scope>
    <source>
        <strain evidence="2">301</strain>
    </source>
</reference>
<dbReference type="AlphaFoldDB" id="D7DQ08"/>
<dbReference type="HOGENOM" id="CLU_120910_4_4_4"/>
<dbReference type="Gene3D" id="3.30.160.170">
    <property type="entry name" value="FlaG-like"/>
    <property type="match status" value="1"/>
</dbReference>
<keyword evidence="2" id="KW-1185">Reference proteome</keyword>
<keyword evidence="1" id="KW-0282">Flagellum</keyword>
<organism evidence="1 2">
    <name type="scientific">Methylotenera versatilis (strain 301)</name>
    <dbReference type="NCBI Taxonomy" id="666681"/>
    <lineage>
        <taxon>Bacteria</taxon>
        <taxon>Pseudomonadati</taxon>
        <taxon>Pseudomonadota</taxon>
        <taxon>Betaproteobacteria</taxon>
        <taxon>Nitrosomonadales</taxon>
        <taxon>Methylophilaceae</taxon>
        <taxon>Methylotenera</taxon>
    </lineage>
</organism>
<dbReference type="Pfam" id="PF03646">
    <property type="entry name" value="FlaG"/>
    <property type="match status" value="1"/>
</dbReference>
<dbReference type="PANTHER" id="PTHR37166">
    <property type="entry name" value="PROTEIN FLAG"/>
    <property type="match status" value="1"/>
</dbReference>
<gene>
    <name evidence="1" type="ordered locus">M301_0995</name>
</gene>
<evidence type="ECO:0000313" key="1">
    <source>
        <dbReference type="EMBL" id="ADI29379.1"/>
    </source>
</evidence>
<dbReference type="InterPro" id="IPR035924">
    <property type="entry name" value="FlaG-like_sf"/>
</dbReference>